<protein>
    <submittedName>
        <fullName evidence="2">Uncharacterized protein</fullName>
    </submittedName>
</protein>
<organism evidence="2 3">
    <name type="scientific">Aphis craccivora</name>
    <name type="common">Cowpea aphid</name>
    <dbReference type="NCBI Taxonomy" id="307492"/>
    <lineage>
        <taxon>Eukaryota</taxon>
        <taxon>Metazoa</taxon>
        <taxon>Ecdysozoa</taxon>
        <taxon>Arthropoda</taxon>
        <taxon>Hexapoda</taxon>
        <taxon>Insecta</taxon>
        <taxon>Pterygota</taxon>
        <taxon>Neoptera</taxon>
        <taxon>Paraneoptera</taxon>
        <taxon>Hemiptera</taxon>
        <taxon>Sternorrhyncha</taxon>
        <taxon>Aphidomorpha</taxon>
        <taxon>Aphidoidea</taxon>
        <taxon>Aphididae</taxon>
        <taxon>Aphidini</taxon>
        <taxon>Aphis</taxon>
        <taxon>Aphis</taxon>
    </lineage>
</organism>
<dbReference type="Proteomes" id="UP000478052">
    <property type="component" value="Unassembled WGS sequence"/>
</dbReference>
<keyword evidence="3" id="KW-1185">Reference proteome</keyword>
<evidence type="ECO:0000313" key="2">
    <source>
        <dbReference type="EMBL" id="KAF0748669.1"/>
    </source>
</evidence>
<proteinExistence type="predicted"/>
<comment type="caution">
    <text evidence="2">The sequence shown here is derived from an EMBL/GenBank/DDBJ whole genome shotgun (WGS) entry which is preliminary data.</text>
</comment>
<keyword evidence="1" id="KW-0175">Coiled coil</keyword>
<dbReference type="SUPFAM" id="SSF53098">
    <property type="entry name" value="Ribonuclease H-like"/>
    <property type="match status" value="1"/>
</dbReference>
<reference evidence="2 3" key="1">
    <citation type="submission" date="2019-08" db="EMBL/GenBank/DDBJ databases">
        <title>Whole genome of Aphis craccivora.</title>
        <authorList>
            <person name="Voronova N.V."/>
            <person name="Shulinski R.S."/>
            <person name="Bandarenka Y.V."/>
            <person name="Zhorov D.G."/>
            <person name="Warner D."/>
        </authorList>
    </citation>
    <scope>NUCLEOTIDE SEQUENCE [LARGE SCALE GENOMIC DNA]</scope>
    <source>
        <strain evidence="2">180601</strain>
        <tissue evidence="2">Whole Body</tissue>
    </source>
</reference>
<accession>A0A6G0Y3G5</accession>
<dbReference type="InterPro" id="IPR012337">
    <property type="entry name" value="RNaseH-like_sf"/>
</dbReference>
<evidence type="ECO:0000256" key="1">
    <source>
        <dbReference type="SAM" id="Coils"/>
    </source>
</evidence>
<gene>
    <name evidence="2" type="ORF">FWK35_00023596</name>
</gene>
<dbReference type="OrthoDB" id="6587994at2759"/>
<evidence type="ECO:0000313" key="3">
    <source>
        <dbReference type="Proteomes" id="UP000478052"/>
    </source>
</evidence>
<feature type="non-terminal residue" evidence="2">
    <location>
        <position position="510"/>
    </location>
</feature>
<dbReference type="PANTHER" id="PTHR47501:SF5">
    <property type="entry name" value="HAT C-TERMINAL DIMERISATION DOMAIN-CONTAINING PROTEIN"/>
    <property type="match status" value="1"/>
</dbReference>
<dbReference type="PANTHER" id="PTHR47501">
    <property type="entry name" value="TRANSPOSASE-RELATED"/>
    <property type="match status" value="1"/>
</dbReference>
<sequence length="510" mass="58794">MPNVHSSKLNTFNIQCKKRKENHLNESFNASQNLVQPTLKEVINQTVCISKPKLSQAVFDKANMELIVGPVSPFSFIEHPAFIKYCKVVTNLIPASRRSLMRKIDENFQTMIDDMISTLSKVEYVCITCDCWTAFRRAFIGFTVHWLDVNTLERKSNALACRRVYGRHTYDKLADIIESVLNEFKIASKVTHIIPDNASNFAKAFRVFGVIEEDENNCEIDEIIDEPIIQTQDIFEILNTVERSNFRLPKHIRCAAHTLNLLATTDTQNFQKQNKTFKAISHRYLIYIDHFYRWNAFYDAISLICKHIEKVDTICIDLQIPCLSKPHDVNFLNEYCKVMKPIATGLDILQGDISIGYLLPTLHKIKATLTSMLSEDLTYCTLLVQLTPKFKWNWANSSDNDNLKEKLKNTISNFIDKSDNENEENKIQNANDDFLEFEEIHPNTILNSASNILQEYILFPKNQNINLFPHPAFKQAYIKYNTATPSSAHVERLFSAGGHFLEQRRGSTYI</sequence>
<name>A0A6G0Y3G5_APHCR</name>
<feature type="coiled-coil region" evidence="1">
    <location>
        <begin position="404"/>
        <end position="440"/>
    </location>
</feature>
<dbReference type="AlphaFoldDB" id="A0A6G0Y3G5"/>
<dbReference type="EMBL" id="VUJU01006385">
    <property type="protein sequence ID" value="KAF0748669.1"/>
    <property type="molecule type" value="Genomic_DNA"/>
</dbReference>